<dbReference type="PRINTS" id="PR00344">
    <property type="entry name" value="BCTRLSENSOR"/>
</dbReference>
<keyword evidence="13 14" id="KW-0472">Membrane</keyword>
<dbReference type="PROSITE" id="PS50109">
    <property type="entry name" value="HIS_KIN"/>
    <property type="match status" value="1"/>
</dbReference>
<evidence type="ECO:0000256" key="10">
    <source>
        <dbReference type="ARBA" id="ARBA00022840"/>
    </source>
</evidence>
<dbReference type="GO" id="GO:0000155">
    <property type="term" value="F:phosphorelay sensor kinase activity"/>
    <property type="evidence" value="ECO:0007669"/>
    <property type="project" value="InterPro"/>
</dbReference>
<evidence type="ECO:0000256" key="8">
    <source>
        <dbReference type="ARBA" id="ARBA00022741"/>
    </source>
</evidence>
<dbReference type="SMART" id="SM00387">
    <property type="entry name" value="HATPase_c"/>
    <property type="match status" value="1"/>
</dbReference>
<dbReference type="EMBL" id="QCZG01000011">
    <property type="protein sequence ID" value="PWA12184.1"/>
    <property type="molecule type" value="Genomic_DNA"/>
</dbReference>
<dbReference type="Pfam" id="PF02518">
    <property type="entry name" value="HATPase_c"/>
    <property type="match status" value="1"/>
</dbReference>
<comment type="catalytic activity">
    <reaction evidence="1">
        <text>ATP + protein L-histidine = ADP + protein N-phospho-L-histidine.</text>
        <dbReference type="EC" id="2.7.13.3"/>
    </reaction>
</comment>
<keyword evidence="11 14" id="KW-1133">Transmembrane helix</keyword>
<feature type="transmembrane region" description="Helical" evidence="14">
    <location>
        <begin position="7"/>
        <end position="29"/>
    </location>
</feature>
<evidence type="ECO:0000256" key="4">
    <source>
        <dbReference type="ARBA" id="ARBA00022475"/>
    </source>
</evidence>
<evidence type="ECO:0000256" key="13">
    <source>
        <dbReference type="ARBA" id="ARBA00023136"/>
    </source>
</evidence>
<dbReference type="InterPro" id="IPR003660">
    <property type="entry name" value="HAMP_dom"/>
</dbReference>
<dbReference type="SMART" id="SM00388">
    <property type="entry name" value="HisKA"/>
    <property type="match status" value="1"/>
</dbReference>
<dbReference type="CDD" id="cd00082">
    <property type="entry name" value="HisKA"/>
    <property type="match status" value="1"/>
</dbReference>
<proteinExistence type="predicted"/>
<dbReference type="Gene3D" id="6.10.340.10">
    <property type="match status" value="1"/>
</dbReference>
<keyword evidence="4" id="KW-1003">Cell membrane</keyword>
<dbReference type="SUPFAM" id="SSF55874">
    <property type="entry name" value="ATPase domain of HSP90 chaperone/DNA topoisomerase II/histidine kinase"/>
    <property type="match status" value="1"/>
</dbReference>
<dbReference type="InterPro" id="IPR036890">
    <property type="entry name" value="HATPase_C_sf"/>
</dbReference>
<keyword evidence="6" id="KW-0808">Transferase</keyword>
<dbReference type="RefSeq" id="WP_116554190.1">
    <property type="nucleotide sequence ID" value="NZ_QCZG01000011.1"/>
</dbReference>
<dbReference type="Gene3D" id="1.10.287.130">
    <property type="match status" value="1"/>
</dbReference>
<evidence type="ECO:0000259" key="16">
    <source>
        <dbReference type="PROSITE" id="PS50885"/>
    </source>
</evidence>
<organism evidence="17 18">
    <name type="scientific">Pueribacillus theae</name>
    <dbReference type="NCBI Taxonomy" id="2171751"/>
    <lineage>
        <taxon>Bacteria</taxon>
        <taxon>Bacillati</taxon>
        <taxon>Bacillota</taxon>
        <taxon>Bacilli</taxon>
        <taxon>Bacillales</taxon>
        <taxon>Bacillaceae</taxon>
        <taxon>Pueribacillus</taxon>
    </lineage>
</organism>
<dbReference type="EC" id="2.7.13.3" evidence="3"/>
<evidence type="ECO:0000256" key="5">
    <source>
        <dbReference type="ARBA" id="ARBA00022553"/>
    </source>
</evidence>
<keyword evidence="18" id="KW-1185">Reference proteome</keyword>
<accession>A0A2U1K4R3</accession>
<evidence type="ECO:0000256" key="3">
    <source>
        <dbReference type="ARBA" id="ARBA00012438"/>
    </source>
</evidence>
<name>A0A2U1K4R3_9BACI</name>
<dbReference type="Proteomes" id="UP000245998">
    <property type="component" value="Unassembled WGS sequence"/>
</dbReference>
<dbReference type="PROSITE" id="PS50885">
    <property type="entry name" value="HAMP"/>
    <property type="match status" value="1"/>
</dbReference>
<feature type="domain" description="HAMP" evidence="16">
    <location>
        <begin position="179"/>
        <end position="230"/>
    </location>
</feature>
<sequence>MKLKTWLLLSYFIVMLLPLVAAYFLFAWIQSYNDGQKVMEYFQASSELENIRNVLDDPSLYHPKKNFKKVGQLTGQHVSIELYNADGFVLFHSKPSFAAPSLIGKKELYENLYSLKQGYRTYSYKQPVFEDNRLVGFYKVNIARDEWVSGVSNRTSFMFVIFISLFLLIYLIVAMLVNKKLNQRLGSLMNEMTAFANGETLEETPTNKDEIGVLQKHFYDMRKQINTAREAIEKEQSMKEYMIATISHDLKTPLTSIRAYAESLDERQALSREEQKEYRDIIVEKANFMKQMLDDLLTYTLLQSPTYEMELVPVEGDEFFEMLVSDYEPLCKEKGIILHTYCEVNGTYEVNPKQMIRVANNLMSNAIQHTDHGHQIWLAALSDGSLSPDWLFDFVKKELSSHAGDDVYFIVQNEGSGIAKEKITHIFDPLYQADQARSKKEARGTGLGLSITKQIIEKHGGNIQMFSEENRGACVVCRLPKRENVGECVETR</sequence>
<evidence type="ECO:0000313" key="17">
    <source>
        <dbReference type="EMBL" id="PWA12184.1"/>
    </source>
</evidence>
<dbReference type="InterPro" id="IPR036097">
    <property type="entry name" value="HisK_dim/P_sf"/>
</dbReference>
<dbReference type="InterPro" id="IPR005467">
    <property type="entry name" value="His_kinase_dom"/>
</dbReference>
<evidence type="ECO:0000256" key="9">
    <source>
        <dbReference type="ARBA" id="ARBA00022777"/>
    </source>
</evidence>
<reference evidence="17 18" key="1">
    <citation type="submission" date="2018-04" db="EMBL/GenBank/DDBJ databases">
        <title>Camelliibacillus theae gen. nov., sp. nov., isolated from Pu'er tea.</title>
        <authorList>
            <person name="Niu L."/>
        </authorList>
    </citation>
    <scope>NUCLEOTIDE SEQUENCE [LARGE SCALE GENOMIC DNA]</scope>
    <source>
        <strain evidence="17 18">T8</strain>
    </source>
</reference>
<keyword evidence="7 14" id="KW-0812">Transmembrane</keyword>
<dbReference type="GO" id="GO:0005886">
    <property type="term" value="C:plasma membrane"/>
    <property type="evidence" value="ECO:0007669"/>
    <property type="project" value="UniProtKB-SubCell"/>
</dbReference>
<dbReference type="Pfam" id="PF00512">
    <property type="entry name" value="HisKA"/>
    <property type="match status" value="1"/>
</dbReference>
<keyword evidence="12" id="KW-0902">Two-component regulatory system</keyword>
<dbReference type="OrthoDB" id="335833at2"/>
<evidence type="ECO:0000256" key="7">
    <source>
        <dbReference type="ARBA" id="ARBA00022692"/>
    </source>
</evidence>
<evidence type="ECO:0000256" key="6">
    <source>
        <dbReference type="ARBA" id="ARBA00022679"/>
    </source>
</evidence>
<dbReference type="GO" id="GO:0005524">
    <property type="term" value="F:ATP binding"/>
    <property type="evidence" value="ECO:0007669"/>
    <property type="project" value="UniProtKB-KW"/>
</dbReference>
<dbReference type="Gene3D" id="3.30.565.10">
    <property type="entry name" value="Histidine kinase-like ATPase, C-terminal domain"/>
    <property type="match status" value="1"/>
</dbReference>
<comment type="caution">
    <text evidence="17">The sequence shown here is derived from an EMBL/GenBank/DDBJ whole genome shotgun (WGS) entry which is preliminary data.</text>
</comment>
<evidence type="ECO:0000256" key="12">
    <source>
        <dbReference type="ARBA" id="ARBA00023012"/>
    </source>
</evidence>
<keyword evidence="5" id="KW-0597">Phosphoprotein</keyword>
<dbReference type="CDD" id="cd00075">
    <property type="entry name" value="HATPase"/>
    <property type="match status" value="1"/>
</dbReference>
<feature type="domain" description="Histidine kinase" evidence="15">
    <location>
        <begin position="245"/>
        <end position="483"/>
    </location>
</feature>
<evidence type="ECO:0000256" key="14">
    <source>
        <dbReference type="SAM" id="Phobius"/>
    </source>
</evidence>
<keyword evidence="8" id="KW-0547">Nucleotide-binding</keyword>
<dbReference type="InterPro" id="IPR003594">
    <property type="entry name" value="HATPase_dom"/>
</dbReference>
<gene>
    <name evidence="17" type="ORF">DCC39_07045</name>
</gene>
<keyword evidence="9 17" id="KW-0418">Kinase</keyword>
<evidence type="ECO:0000256" key="1">
    <source>
        <dbReference type="ARBA" id="ARBA00000085"/>
    </source>
</evidence>
<protein>
    <recommendedName>
        <fullName evidence="3">histidine kinase</fullName>
        <ecNumber evidence="3">2.7.13.3</ecNumber>
    </recommendedName>
</protein>
<dbReference type="PANTHER" id="PTHR45528:SF1">
    <property type="entry name" value="SENSOR HISTIDINE KINASE CPXA"/>
    <property type="match status" value="1"/>
</dbReference>
<evidence type="ECO:0000313" key="18">
    <source>
        <dbReference type="Proteomes" id="UP000245998"/>
    </source>
</evidence>
<evidence type="ECO:0000259" key="15">
    <source>
        <dbReference type="PROSITE" id="PS50109"/>
    </source>
</evidence>
<keyword evidence="10" id="KW-0067">ATP-binding</keyword>
<feature type="transmembrane region" description="Helical" evidence="14">
    <location>
        <begin position="157"/>
        <end position="177"/>
    </location>
</feature>
<evidence type="ECO:0000256" key="11">
    <source>
        <dbReference type="ARBA" id="ARBA00022989"/>
    </source>
</evidence>
<dbReference type="AlphaFoldDB" id="A0A2U1K4R3"/>
<dbReference type="InterPro" id="IPR004358">
    <property type="entry name" value="Sig_transdc_His_kin-like_C"/>
</dbReference>
<evidence type="ECO:0000256" key="2">
    <source>
        <dbReference type="ARBA" id="ARBA00004651"/>
    </source>
</evidence>
<comment type="subcellular location">
    <subcellularLocation>
        <location evidence="2">Cell membrane</location>
        <topology evidence="2">Multi-pass membrane protein</topology>
    </subcellularLocation>
</comment>
<dbReference type="InterPro" id="IPR003661">
    <property type="entry name" value="HisK_dim/P_dom"/>
</dbReference>
<dbReference type="PANTHER" id="PTHR45528">
    <property type="entry name" value="SENSOR HISTIDINE KINASE CPXA"/>
    <property type="match status" value="1"/>
</dbReference>
<dbReference type="InterPro" id="IPR050398">
    <property type="entry name" value="HssS/ArlS-like"/>
</dbReference>
<dbReference type="SUPFAM" id="SSF47384">
    <property type="entry name" value="Homodimeric domain of signal transducing histidine kinase"/>
    <property type="match status" value="1"/>
</dbReference>